<dbReference type="Proteomes" id="UP000501690">
    <property type="component" value="Linkage Group LG5"/>
</dbReference>
<keyword evidence="3" id="KW-1185">Reference proteome</keyword>
<comment type="subunit">
    <text evidence="1">Homodimer and heterodimers.</text>
</comment>
<evidence type="ECO:0000313" key="2">
    <source>
        <dbReference type="EMBL" id="QCD94271.1"/>
    </source>
</evidence>
<dbReference type="AlphaFoldDB" id="A0A4D6M154"/>
<dbReference type="GO" id="GO:0016020">
    <property type="term" value="C:membrane"/>
    <property type="evidence" value="ECO:0007669"/>
    <property type="project" value="TreeGrafter"/>
</dbReference>
<evidence type="ECO:0000313" key="3">
    <source>
        <dbReference type="Proteomes" id="UP000501690"/>
    </source>
</evidence>
<protein>
    <submittedName>
        <fullName evidence="2">Uncharacterized protein</fullName>
    </submittedName>
</protein>
<reference evidence="2 3" key="1">
    <citation type="submission" date="2019-04" db="EMBL/GenBank/DDBJ databases">
        <title>An improved genome assembly and genetic linkage map for asparagus bean, Vigna unguiculata ssp. sesquipedialis.</title>
        <authorList>
            <person name="Xia Q."/>
            <person name="Zhang R."/>
            <person name="Dong Y."/>
        </authorList>
    </citation>
    <scope>NUCLEOTIDE SEQUENCE [LARGE SCALE GENOMIC DNA]</scope>
    <source>
        <tissue evidence="2">Leaf</tissue>
    </source>
</reference>
<gene>
    <name evidence="2" type="ORF">DEO72_LG5g2354</name>
</gene>
<evidence type="ECO:0000256" key="1">
    <source>
        <dbReference type="ARBA" id="ARBA00011489"/>
    </source>
</evidence>
<accession>A0A4D6M154</accession>
<dbReference type="PANTHER" id="PTHR32021:SF1">
    <property type="entry name" value="CASP-LIKE PROTEIN 5A1"/>
    <property type="match status" value="1"/>
</dbReference>
<sequence>MSMSMVHPSVHPIEAPPMTDHAIAIPRHTLKDTQGMPGTLGGFLLRFLQFSFAVVSLSVMATTSDFPSVTAFRLCCNIPGAPLLGPQRLSGYYSPMHTSTTGNICWCARGVKGQVGGSIPTGNNPPSMNGRRRVRGWGALGCSNLTASGARGGVARD</sequence>
<dbReference type="EMBL" id="CP039349">
    <property type="protein sequence ID" value="QCD94271.1"/>
    <property type="molecule type" value="Genomic_DNA"/>
</dbReference>
<organism evidence="2 3">
    <name type="scientific">Vigna unguiculata</name>
    <name type="common">Cowpea</name>
    <dbReference type="NCBI Taxonomy" id="3917"/>
    <lineage>
        <taxon>Eukaryota</taxon>
        <taxon>Viridiplantae</taxon>
        <taxon>Streptophyta</taxon>
        <taxon>Embryophyta</taxon>
        <taxon>Tracheophyta</taxon>
        <taxon>Spermatophyta</taxon>
        <taxon>Magnoliopsida</taxon>
        <taxon>eudicotyledons</taxon>
        <taxon>Gunneridae</taxon>
        <taxon>Pentapetalae</taxon>
        <taxon>rosids</taxon>
        <taxon>fabids</taxon>
        <taxon>Fabales</taxon>
        <taxon>Fabaceae</taxon>
        <taxon>Papilionoideae</taxon>
        <taxon>50 kb inversion clade</taxon>
        <taxon>NPAAA clade</taxon>
        <taxon>indigoferoid/millettioid clade</taxon>
        <taxon>Phaseoleae</taxon>
        <taxon>Vigna</taxon>
    </lineage>
</organism>
<name>A0A4D6M154_VIGUN</name>
<dbReference type="InterPro" id="IPR045009">
    <property type="entry name" value="CASPL-5"/>
</dbReference>
<proteinExistence type="predicted"/>
<dbReference type="PANTHER" id="PTHR32021">
    <property type="entry name" value="CASP-LIKE PROTEIN 5B3"/>
    <property type="match status" value="1"/>
</dbReference>